<dbReference type="RefSeq" id="WP_425346969.1">
    <property type="nucleotide sequence ID" value="NZ_JBGUBD010000014.1"/>
</dbReference>
<gene>
    <name evidence="3" type="ORF">ACERK3_17370</name>
</gene>
<dbReference type="PANTHER" id="PTHR47406:SF2">
    <property type="entry name" value="ALPHA GLUCURONIDASE N-TERMINAL DOMAIN-CONTAINING PROTEIN"/>
    <property type="match status" value="1"/>
</dbReference>
<name>A0ABV4UAH3_9BACT</name>
<dbReference type="Pfam" id="PF02837">
    <property type="entry name" value="Glyco_hydro_2_N"/>
    <property type="match status" value="1"/>
</dbReference>
<evidence type="ECO:0000313" key="4">
    <source>
        <dbReference type="Proteomes" id="UP001575105"/>
    </source>
</evidence>
<evidence type="ECO:0000259" key="2">
    <source>
        <dbReference type="Pfam" id="PF02837"/>
    </source>
</evidence>
<protein>
    <submittedName>
        <fullName evidence="3">DUF4838 domain-containing protein</fullName>
    </submittedName>
</protein>
<dbReference type="InterPro" id="IPR008979">
    <property type="entry name" value="Galactose-bd-like_sf"/>
</dbReference>
<dbReference type="InterPro" id="IPR006104">
    <property type="entry name" value="Glyco_hydro_2_N"/>
</dbReference>
<comment type="caution">
    <text evidence="3">The sequence shown here is derived from an EMBL/GenBank/DDBJ whole genome shotgun (WGS) entry which is preliminary data.</text>
</comment>
<evidence type="ECO:0000256" key="1">
    <source>
        <dbReference type="ARBA" id="ARBA00007401"/>
    </source>
</evidence>
<comment type="similarity">
    <text evidence="1">Belongs to the glycosyl hydrolase 2 family.</text>
</comment>
<sequence>MASVTIVNQGETAAVVVIAESPSLTAAYAAEEFVHHVEKATGARLAIHTEAADLSQFSVRVYVGDTHAARKVGIAIDELPLEASLLQTIDNDIYVVGREDAEADPLHEQNQYSGTLFGVYELLERYVGVRWLWPGALGTYVPRLDALSIDDLDEVIQPAIEFRRMRWRQSIEGAIRRYRPENKQLAFSDEGLEEFAKETAIFLRRHRMGTRLNREQYVVHGRVSHNMKTWWQEYGKEHPEFFMMDESGRRGHYSPNSMRVDPCMSNPDLHRFIVDEIWDGGDVLRLGAKDHYATCQCENCLAWDEPHPNDAFMTGRIVSNRYARFYNAVYELAKDSNPNVEIIAYIYMGYFPAPSVDIQLDQNVYLEFCPWGQGSTIWFPTDPQRLAWMKRQWLGWKATGAKLGYRPNWELGGYVMPHISTRQGGEFFKFAYEHGMTTVCMSYRGQFATRGPEHYMYARLYLKPELSINEIKREYYSAFGPAAKHVETYFDFWEQHNHRLLSEGRWNNMWSSPATASQQYSEEIFAHAERLLDRALREAVTDSLPEYAQRVEFLQTGLMHAKLAVQMVDAIQGYINDPGHAPAAQQAIHDLVSFRRAHEGDFISNYLSAVRIERRQYGAQIDQLTSGQDIVQDRPRFDEYEAVQVPAFLAHTDVGPYLGHGWYRNTFSIPGHRLDRPVEIRFGAVDEQAWVYVNGKLVGEHTAESEGRPAVELWNVPFVITVEPEDLVDGENLLIVRMHASDGNAGIHKPVEVYQDGGRIEFAQSWEFRKDPDNIGVEDGWYSMVPGEDAYR</sequence>
<proteinExistence type="inferred from homology"/>
<reference evidence="3 4" key="1">
    <citation type="submission" date="2024-08" db="EMBL/GenBank/DDBJ databases">
        <title>Whole-genome sequencing of halo(alkali)philic microorganisms from hypersaline lakes.</title>
        <authorList>
            <person name="Sorokin D.Y."/>
            <person name="Merkel A.Y."/>
            <person name="Messina E."/>
            <person name="Yakimov M."/>
        </authorList>
    </citation>
    <scope>NUCLEOTIDE SEQUENCE [LARGE SCALE GENOMIC DNA]</scope>
    <source>
        <strain evidence="3 4">AB-hyl4</strain>
    </source>
</reference>
<dbReference type="InterPro" id="IPR032287">
    <property type="entry name" value="DUF4838"/>
</dbReference>
<dbReference type="Gene3D" id="2.60.120.260">
    <property type="entry name" value="Galactose-binding domain-like"/>
    <property type="match status" value="1"/>
</dbReference>
<dbReference type="PANTHER" id="PTHR47406">
    <property type="entry name" value="COAGULATION FACTOR 5/8 TYPE, C-TERMINAL"/>
    <property type="match status" value="1"/>
</dbReference>
<dbReference type="Pfam" id="PF16126">
    <property type="entry name" value="DUF4838"/>
    <property type="match status" value="1"/>
</dbReference>
<keyword evidence="4" id="KW-1185">Reference proteome</keyword>
<organism evidence="3 4">
    <name type="scientific">Natronomicrosphaera hydrolytica</name>
    <dbReference type="NCBI Taxonomy" id="3242702"/>
    <lineage>
        <taxon>Bacteria</taxon>
        <taxon>Pseudomonadati</taxon>
        <taxon>Planctomycetota</taxon>
        <taxon>Phycisphaerae</taxon>
        <taxon>Phycisphaerales</taxon>
        <taxon>Phycisphaeraceae</taxon>
        <taxon>Natronomicrosphaera</taxon>
    </lineage>
</organism>
<dbReference type="Proteomes" id="UP001575105">
    <property type="component" value="Unassembled WGS sequence"/>
</dbReference>
<feature type="domain" description="Glycosyl hydrolases family 2 sugar binding" evidence="2">
    <location>
        <begin position="640"/>
        <end position="704"/>
    </location>
</feature>
<accession>A0ABV4UAH3</accession>
<evidence type="ECO:0000313" key="3">
    <source>
        <dbReference type="EMBL" id="MFA9480048.1"/>
    </source>
</evidence>
<dbReference type="SUPFAM" id="SSF49785">
    <property type="entry name" value="Galactose-binding domain-like"/>
    <property type="match status" value="1"/>
</dbReference>
<dbReference type="EMBL" id="JBGUBD010000014">
    <property type="protein sequence ID" value="MFA9480048.1"/>
    <property type="molecule type" value="Genomic_DNA"/>
</dbReference>